<sequence>MKTLIKSLLLAATLLVSAQSFAAITYSDSKVPDYLENGWNGEAFVFRITGNTIATGCAAGNEVFSVDATHPAYKIINNLTTASYVAKRKLRVVFDSGVCSSVGRAKVIAVQVFD</sequence>
<keyword evidence="3" id="KW-1185">Reference proteome</keyword>
<keyword evidence="1" id="KW-0732">Signal</keyword>
<dbReference type="RefSeq" id="WP_255915111.1">
    <property type="nucleotide sequence ID" value="NZ_JANFQO010000013.1"/>
</dbReference>
<protein>
    <submittedName>
        <fullName evidence="2">Uncharacterized protein</fullName>
    </submittedName>
</protein>
<accession>A0ABT1QUF2</accession>
<evidence type="ECO:0000313" key="2">
    <source>
        <dbReference type="EMBL" id="MCQ4165922.1"/>
    </source>
</evidence>
<dbReference type="EMBL" id="JANFQO010000013">
    <property type="protein sequence ID" value="MCQ4165922.1"/>
    <property type="molecule type" value="Genomic_DNA"/>
</dbReference>
<feature type="chain" id="PRO_5046663101" evidence="1">
    <location>
        <begin position="23"/>
        <end position="114"/>
    </location>
</feature>
<feature type="signal peptide" evidence="1">
    <location>
        <begin position="1"/>
        <end position="22"/>
    </location>
</feature>
<evidence type="ECO:0000256" key="1">
    <source>
        <dbReference type="SAM" id="SignalP"/>
    </source>
</evidence>
<gene>
    <name evidence="2" type="ORF">NM961_14470</name>
</gene>
<name>A0ABT1QUF2_9GAMM</name>
<evidence type="ECO:0000313" key="3">
    <source>
        <dbReference type="Proteomes" id="UP001165498"/>
    </source>
</evidence>
<reference evidence="2" key="1">
    <citation type="submission" date="2022-07" db="EMBL/GenBank/DDBJ databases">
        <title>Tahibacter sp., a new gammaproteobacterium isolated from the silt sample collected at pig farm.</title>
        <authorList>
            <person name="Chen H."/>
        </authorList>
    </citation>
    <scope>NUCLEOTIDE SEQUENCE</scope>
    <source>
        <strain evidence="2">P2K</strain>
    </source>
</reference>
<organism evidence="2 3">
    <name type="scientific">Tahibacter harae</name>
    <dbReference type="NCBI Taxonomy" id="2963937"/>
    <lineage>
        <taxon>Bacteria</taxon>
        <taxon>Pseudomonadati</taxon>
        <taxon>Pseudomonadota</taxon>
        <taxon>Gammaproteobacteria</taxon>
        <taxon>Lysobacterales</taxon>
        <taxon>Rhodanobacteraceae</taxon>
        <taxon>Tahibacter</taxon>
    </lineage>
</organism>
<comment type="caution">
    <text evidence="2">The sequence shown here is derived from an EMBL/GenBank/DDBJ whole genome shotgun (WGS) entry which is preliminary data.</text>
</comment>
<proteinExistence type="predicted"/>
<dbReference type="Proteomes" id="UP001165498">
    <property type="component" value="Unassembled WGS sequence"/>
</dbReference>